<dbReference type="InterPro" id="IPR036249">
    <property type="entry name" value="Thioredoxin-like_sf"/>
</dbReference>
<feature type="signal peptide" evidence="3">
    <location>
        <begin position="1"/>
        <end position="27"/>
    </location>
</feature>
<dbReference type="PANTHER" id="PTHR12151:SF25">
    <property type="entry name" value="LINALOOL DEHYDRATASE_ISOMERASE DOMAIN-CONTAINING PROTEIN"/>
    <property type="match status" value="1"/>
</dbReference>
<feature type="chain" id="PRO_5045802482" evidence="3">
    <location>
        <begin position="28"/>
        <end position="206"/>
    </location>
</feature>
<name>A0ABT8EFE6_9BURK</name>
<keyword evidence="6" id="KW-1185">Reference proteome</keyword>
<gene>
    <name evidence="5" type="ORF">LMS43_01735</name>
</gene>
<dbReference type="EMBL" id="JAJHNU010000001">
    <property type="protein sequence ID" value="MDN4120001.1"/>
    <property type="molecule type" value="Genomic_DNA"/>
</dbReference>
<accession>A0ABT8EFE6</accession>
<sequence length="206" mass="22158">MFKPAATLIKRCLALSGVAVLTLSLNACSPDQPTLPFKGSDITGSHLGKDLDMVDTAGQPRSLKDYKGKVVVGFFGFTQCPDICPTAMTQLAQAIDLLGPDASKTQVLMITVDPARDTPNVLKDYVQIFHDDFDGLTGSEAQLAKTAKSFKAFYARAPGAKPGQYTMDHSSSFYIIDPQGEARSLLRGDATPEELAHDIRLVLPNP</sequence>
<dbReference type="PANTHER" id="PTHR12151">
    <property type="entry name" value="ELECTRON TRANSPORT PROTIN SCO1/SENC FAMILY MEMBER"/>
    <property type="match status" value="1"/>
</dbReference>
<dbReference type="RefSeq" id="WP_266122662.1">
    <property type="nucleotide sequence ID" value="NZ_JAJHNU010000001.1"/>
</dbReference>
<organism evidence="5 6">
    <name type="scientific">Alcaligenes endophyticus</name>
    <dbReference type="NCBI Taxonomy" id="1929088"/>
    <lineage>
        <taxon>Bacteria</taxon>
        <taxon>Pseudomonadati</taxon>
        <taxon>Pseudomonadota</taxon>
        <taxon>Betaproteobacteria</taxon>
        <taxon>Burkholderiales</taxon>
        <taxon>Alcaligenaceae</taxon>
        <taxon>Alcaligenes</taxon>
    </lineage>
</organism>
<evidence type="ECO:0000256" key="1">
    <source>
        <dbReference type="ARBA" id="ARBA00010996"/>
    </source>
</evidence>
<dbReference type="Pfam" id="PF02630">
    <property type="entry name" value="SCO1-SenC"/>
    <property type="match status" value="1"/>
</dbReference>
<proteinExistence type="inferred from homology"/>
<keyword evidence="2" id="KW-0186">Copper</keyword>
<dbReference type="InterPro" id="IPR013766">
    <property type="entry name" value="Thioredoxin_domain"/>
</dbReference>
<comment type="similarity">
    <text evidence="1">Belongs to the SCO1/2 family.</text>
</comment>
<dbReference type="CDD" id="cd02968">
    <property type="entry name" value="SCO"/>
    <property type="match status" value="1"/>
</dbReference>
<evidence type="ECO:0000259" key="4">
    <source>
        <dbReference type="PROSITE" id="PS51352"/>
    </source>
</evidence>
<comment type="caution">
    <text evidence="5">The sequence shown here is derived from an EMBL/GenBank/DDBJ whole genome shotgun (WGS) entry which is preliminary data.</text>
</comment>
<dbReference type="PROSITE" id="PS51352">
    <property type="entry name" value="THIOREDOXIN_2"/>
    <property type="match status" value="1"/>
</dbReference>
<dbReference type="InterPro" id="IPR003782">
    <property type="entry name" value="SCO1/SenC"/>
</dbReference>
<dbReference type="Gene3D" id="3.40.30.10">
    <property type="entry name" value="Glutaredoxin"/>
    <property type="match status" value="1"/>
</dbReference>
<reference evidence="5" key="1">
    <citation type="submission" date="2021-11" db="EMBL/GenBank/DDBJ databases">
        <title>Draft genome sequence of Alcaligenes endophyticus type strain CCUG 75668T.</title>
        <authorList>
            <person name="Salva-Serra F."/>
            <person name="Duran R.E."/>
            <person name="Seeger M."/>
            <person name="Moore E.R.B."/>
            <person name="Jaen-Luchoro D."/>
        </authorList>
    </citation>
    <scope>NUCLEOTIDE SEQUENCE</scope>
    <source>
        <strain evidence="5">CCUG 75668</strain>
    </source>
</reference>
<evidence type="ECO:0000256" key="2">
    <source>
        <dbReference type="ARBA" id="ARBA00023008"/>
    </source>
</evidence>
<dbReference type="SUPFAM" id="SSF52833">
    <property type="entry name" value="Thioredoxin-like"/>
    <property type="match status" value="1"/>
</dbReference>
<evidence type="ECO:0000313" key="5">
    <source>
        <dbReference type="EMBL" id="MDN4120001.1"/>
    </source>
</evidence>
<dbReference type="Proteomes" id="UP001168613">
    <property type="component" value="Unassembled WGS sequence"/>
</dbReference>
<evidence type="ECO:0000313" key="6">
    <source>
        <dbReference type="Proteomes" id="UP001168613"/>
    </source>
</evidence>
<evidence type="ECO:0000256" key="3">
    <source>
        <dbReference type="SAM" id="SignalP"/>
    </source>
</evidence>
<keyword evidence="3" id="KW-0732">Signal</keyword>
<protein>
    <submittedName>
        <fullName evidence="5">SCO family protein</fullName>
    </submittedName>
</protein>
<feature type="domain" description="Thioredoxin" evidence="4">
    <location>
        <begin position="28"/>
        <end position="204"/>
    </location>
</feature>